<evidence type="ECO:0000256" key="1">
    <source>
        <dbReference type="SAM" id="SignalP"/>
    </source>
</evidence>
<dbReference type="EMBL" id="VHIQ01000005">
    <property type="protein sequence ID" value="TPV32982.1"/>
    <property type="molecule type" value="Genomic_DNA"/>
</dbReference>
<feature type="chain" id="PRO_5021352008" evidence="1">
    <location>
        <begin position="27"/>
        <end position="369"/>
    </location>
</feature>
<protein>
    <submittedName>
        <fullName evidence="2">Uncharacterized protein</fullName>
    </submittedName>
</protein>
<organism evidence="2 3">
    <name type="scientific">Paucihalobacter ruber</name>
    <dbReference type="NCBI Taxonomy" id="2567861"/>
    <lineage>
        <taxon>Bacteria</taxon>
        <taxon>Pseudomonadati</taxon>
        <taxon>Bacteroidota</taxon>
        <taxon>Flavobacteriia</taxon>
        <taxon>Flavobacteriales</taxon>
        <taxon>Flavobacteriaceae</taxon>
        <taxon>Paucihalobacter</taxon>
    </lineage>
</organism>
<keyword evidence="3" id="KW-1185">Reference proteome</keyword>
<dbReference type="AlphaFoldDB" id="A0A506PIS8"/>
<comment type="caution">
    <text evidence="2">The sequence shown here is derived from an EMBL/GenBank/DDBJ whole genome shotgun (WGS) entry which is preliminary data.</text>
</comment>
<evidence type="ECO:0000313" key="2">
    <source>
        <dbReference type="EMBL" id="TPV32982.1"/>
    </source>
</evidence>
<sequence>MKKNLANFPKLILCAALIFGAYSCQTEDIAPESDMTNTLERGPKVNLTITDCDQIYTSTNLYAGQNILVGEVIVTGSDGNYEVTYNLTNEGYCLVETHLSVVTNPNEFPMTRAGNPVPGQFEYSNTHSCVTSFTYNVSLEDFQEGDKVYIAAHGVVNCVSDVTSEAFEMSLPNEVSVCVTAKGVPESYFDINIAEGNMLSGAKDAWCLDQDAALDNLDCFVGDVYSSYEALPVGKFEKPENFGALNWLLNQNFIGTEATPELGNYTFGDIQLAIWNLVDDSVCNLCEFTGPYNNDRINMLVNMALSNNNFVPSCGEDVVIVIIPNDGKQAICVTIPAPCGDCEETAWADGCDFPGNNWATFFQYGSTAN</sequence>
<name>A0A506PIS8_9FLAO</name>
<accession>A0A506PIS8</accession>
<keyword evidence="1" id="KW-0732">Signal</keyword>
<reference evidence="2 3" key="1">
    <citation type="submission" date="2019-06" db="EMBL/GenBank/DDBJ databases">
        <title>Flavobacteriaceae Paucihalobacterium erythroidium CWB-1, complete genome.</title>
        <authorList>
            <person name="Wu S."/>
        </authorList>
    </citation>
    <scope>NUCLEOTIDE SEQUENCE [LARGE SCALE GENOMIC DNA]</scope>
    <source>
        <strain evidence="2 3">CWB-1</strain>
    </source>
</reference>
<gene>
    <name evidence="2" type="ORF">FJ651_11820</name>
</gene>
<proteinExistence type="predicted"/>
<dbReference type="Proteomes" id="UP000317332">
    <property type="component" value="Unassembled WGS sequence"/>
</dbReference>
<dbReference type="RefSeq" id="WP_140990729.1">
    <property type="nucleotide sequence ID" value="NZ_VHIQ01000005.1"/>
</dbReference>
<dbReference type="PROSITE" id="PS51257">
    <property type="entry name" value="PROKAR_LIPOPROTEIN"/>
    <property type="match status" value="1"/>
</dbReference>
<feature type="signal peptide" evidence="1">
    <location>
        <begin position="1"/>
        <end position="26"/>
    </location>
</feature>
<dbReference type="OrthoDB" id="599464at2"/>
<evidence type="ECO:0000313" key="3">
    <source>
        <dbReference type="Proteomes" id="UP000317332"/>
    </source>
</evidence>